<accession>A0A3L8PZE5</accession>
<dbReference type="Proteomes" id="UP000281474">
    <property type="component" value="Unassembled WGS sequence"/>
</dbReference>
<keyword evidence="2" id="KW-1185">Reference proteome</keyword>
<name>A0A3L8PZE5_9GAMM</name>
<comment type="caution">
    <text evidence="1">The sequence shown here is derived from an EMBL/GenBank/DDBJ whole genome shotgun (WGS) entry which is preliminary data.</text>
</comment>
<proteinExistence type="predicted"/>
<dbReference type="AlphaFoldDB" id="A0A3L8PZE5"/>
<evidence type="ECO:0000313" key="1">
    <source>
        <dbReference type="EMBL" id="RLV59898.1"/>
    </source>
</evidence>
<sequence length="990" mass="111594">MSTPTVPLSPPPQHKHLSAQQSFNEEDRCCLIDGEQQQIIDFLKMNPETRLDFVVKGEPLLIHLAKCSEYNKLNLFVAHLKQKGEHKALQCVSSQRQTLLHILFSKDIDYFEVDFDLRLDVIRELIPLIELTKLDGNGDTVIELALKKPWDDFSPIRQDVLLKLKEQTDRQHIEIKGEPLLVFIARETESYSEPTLGQLLDNKIGHVVEVADLSEVEPLEDDLFVGAGSPQQTTMFDVEILAKMKIRRGSKPRVRSQSEINLPKTIAEERWEVTEKAGIEALKHNVAELDEQLQGEMEEYFPATFEVPHKPFSERVEGWVAHTMQVAARTIDEGPQLLKERLEQKLLGRFERQDLAPLLINEEVPVSDARRRSSVFSSESSAAAISPIRELEGQELDNVKKKLLLFRNYQEKKQQIKKRAEVVAETNQSYRDAIQTRKHSLLPDPHLKLTVSGDSVPVVVASTEEVLPPRPSDTYSSVGELNHALRLWHKAIEQVKTVSAREKIGWDPTLFLAEKKLREIHQQEKEETQKQWQHVKNEVHAHVEKFREKNKQLADTSSLGGYQSALDKMNSDLESFHMEGDLEQASGVLQQVGQLVQLLMEGRDVIKGWKFESIDAATNSLSAAAGAILGAGELGAGFAAFVSHGTIKEVAEGIASGCGIVNEIQTCINEVIHMVVDICHLVEEFTEGDPVFGPLENKGAVGILKKGAGFAKQLLRIIRTLLKATKGILNLLEESTLGVAQAIPGLGILLNIITITERAIFLADSAFSYSELSESKHRLKQILSVDRKLNVMFYTSGKTNIKELEYITQDAEKITHSADRLYQVSLSDILEAKRYELVRELKSICGKRILRNAYEIAFNLGEILGEGLKIGGVTAEAGIVVGASISITRAGITGLNQLKKLYHSRHEDEKSPKAKHQRRCRIMETFFLLTYYFACQDFSDSTQSAKYAAQYQELRQYFYAMGLRATDIIGREMNDELLKFVYEKLKQREP</sequence>
<protein>
    <submittedName>
        <fullName evidence="1">Uncharacterized protein</fullName>
    </submittedName>
</protein>
<dbReference type="EMBL" id="QZEI01000024">
    <property type="protein sequence ID" value="RLV59898.1"/>
    <property type="molecule type" value="Genomic_DNA"/>
</dbReference>
<reference evidence="1 2" key="1">
    <citation type="submission" date="2018-09" db="EMBL/GenBank/DDBJ databases">
        <title>Phylogeny of the Shewanellaceae, and recommendation for two new genera, Pseudoshewanella and Parashewanella.</title>
        <authorList>
            <person name="Wang G."/>
        </authorList>
    </citation>
    <scope>NUCLEOTIDE SEQUENCE [LARGE SCALE GENOMIC DNA]</scope>
    <source>
        <strain evidence="1 2">C51</strain>
    </source>
</reference>
<dbReference type="OrthoDB" id="6395255at2"/>
<gene>
    <name evidence="1" type="ORF">D5018_09445</name>
</gene>
<dbReference type="RefSeq" id="WP_121838759.1">
    <property type="nucleotide sequence ID" value="NZ_ML014773.1"/>
</dbReference>
<evidence type="ECO:0000313" key="2">
    <source>
        <dbReference type="Proteomes" id="UP000281474"/>
    </source>
</evidence>
<organism evidence="1 2">
    <name type="scientific">Parashewanella curva</name>
    <dbReference type="NCBI Taxonomy" id="2338552"/>
    <lineage>
        <taxon>Bacteria</taxon>
        <taxon>Pseudomonadati</taxon>
        <taxon>Pseudomonadota</taxon>
        <taxon>Gammaproteobacteria</taxon>
        <taxon>Alteromonadales</taxon>
        <taxon>Shewanellaceae</taxon>
        <taxon>Parashewanella</taxon>
    </lineage>
</organism>